<dbReference type="SUPFAM" id="SSF82714">
    <property type="entry name" value="Multidrug efflux transporter AcrB TolC docking domain, DN and DC subdomains"/>
    <property type="match status" value="2"/>
</dbReference>
<feature type="transmembrane region" description="Helical" evidence="1">
    <location>
        <begin position="916"/>
        <end position="938"/>
    </location>
</feature>
<keyword evidence="1" id="KW-0812">Transmembrane</keyword>
<feature type="transmembrane region" description="Helical" evidence="1">
    <location>
        <begin position="889"/>
        <end position="910"/>
    </location>
</feature>
<feature type="transmembrane region" description="Helical" evidence="1">
    <location>
        <begin position="863"/>
        <end position="882"/>
    </location>
</feature>
<evidence type="ECO:0000313" key="3">
    <source>
        <dbReference type="Proteomes" id="UP000000245"/>
    </source>
</evidence>
<dbReference type="PRINTS" id="PR00702">
    <property type="entry name" value="ACRIFLAVINRP"/>
</dbReference>
<dbReference type="PANTHER" id="PTHR32063:SF4">
    <property type="entry name" value="SLR6043 PROTEIN"/>
    <property type="match status" value="1"/>
</dbReference>
<accession>A5G244</accession>
<feature type="transmembrane region" description="Helical" evidence="1">
    <location>
        <begin position="530"/>
        <end position="552"/>
    </location>
</feature>
<reference evidence="2 3" key="1">
    <citation type="submission" date="2007-05" db="EMBL/GenBank/DDBJ databases">
        <title>Complete sequence of chromosome of Acidiphilium cryptum JF-5.</title>
        <authorList>
            <consortium name="US DOE Joint Genome Institute"/>
            <person name="Copeland A."/>
            <person name="Lucas S."/>
            <person name="Lapidus A."/>
            <person name="Barry K."/>
            <person name="Detter J.C."/>
            <person name="Glavina del Rio T."/>
            <person name="Hammon N."/>
            <person name="Israni S."/>
            <person name="Dalin E."/>
            <person name="Tice H."/>
            <person name="Pitluck S."/>
            <person name="Sims D."/>
            <person name="Brettin T."/>
            <person name="Bruce D."/>
            <person name="Han C."/>
            <person name="Schmutz J."/>
            <person name="Larimer F."/>
            <person name="Land M."/>
            <person name="Hauser L."/>
            <person name="Kyrpides N."/>
            <person name="Kim E."/>
            <person name="Magnuson T."/>
            <person name="Richardson P."/>
        </authorList>
    </citation>
    <scope>NUCLEOTIDE SEQUENCE [LARGE SCALE GENOMIC DNA]</scope>
    <source>
        <strain evidence="2 3">JF-5</strain>
    </source>
</reference>
<dbReference type="InterPro" id="IPR027463">
    <property type="entry name" value="AcrB_DN_DC_subdom"/>
</dbReference>
<dbReference type="PANTHER" id="PTHR32063">
    <property type="match status" value="1"/>
</dbReference>
<dbReference type="SUPFAM" id="SSF82866">
    <property type="entry name" value="Multidrug efflux transporter AcrB transmembrane domain"/>
    <property type="match status" value="2"/>
</dbReference>
<dbReference type="SUPFAM" id="SSF82693">
    <property type="entry name" value="Multidrug efflux transporter AcrB pore domain, PN1, PN2, PC1 and PC2 subdomains"/>
    <property type="match status" value="2"/>
</dbReference>
<organism evidence="2 3">
    <name type="scientific">Acidiphilium cryptum (strain JF-5)</name>
    <dbReference type="NCBI Taxonomy" id="349163"/>
    <lineage>
        <taxon>Bacteria</taxon>
        <taxon>Pseudomonadati</taxon>
        <taxon>Pseudomonadota</taxon>
        <taxon>Alphaproteobacteria</taxon>
        <taxon>Acetobacterales</taxon>
        <taxon>Acidocellaceae</taxon>
        <taxon>Acidiphilium</taxon>
    </lineage>
</organism>
<dbReference type="GO" id="GO:0005886">
    <property type="term" value="C:plasma membrane"/>
    <property type="evidence" value="ECO:0007669"/>
    <property type="project" value="TreeGrafter"/>
</dbReference>
<dbReference type="AlphaFoldDB" id="A5G244"/>
<dbReference type="Gene3D" id="3.30.70.1430">
    <property type="entry name" value="Multidrug efflux transporter AcrB pore domain"/>
    <property type="match status" value="2"/>
</dbReference>
<feature type="transmembrane region" description="Helical" evidence="1">
    <location>
        <begin position="338"/>
        <end position="357"/>
    </location>
</feature>
<proteinExistence type="predicted"/>
<evidence type="ECO:0000313" key="2">
    <source>
        <dbReference type="EMBL" id="ABQ31926.1"/>
    </source>
</evidence>
<dbReference type="eggNOG" id="COG3696">
    <property type="taxonomic scope" value="Bacteria"/>
</dbReference>
<feature type="transmembrane region" description="Helical" evidence="1">
    <location>
        <begin position="836"/>
        <end position="857"/>
    </location>
</feature>
<keyword evidence="3" id="KW-1185">Reference proteome</keyword>
<protein>
    <submittedName>
        <fullName evidence="2">Acriflavin resistance protein</fullName>
    </submittedName>
</protein>
<dbReference type="Pfam" id="PF00873">
    <property type="entry name" value="ACR_tran"/>
    <property type="match status" value="1"/>
</dbReference>
<feature type="transmembrane region" description="Helical" evidence="1">
    <location>
        <begin position="444"/>
        <end position="463"/>
    </location>
</feature>
<gene>
    <name evidence="2" type="ordered locus">Acry_2735</name>
</gene>
<dbReference type="HOGENOM" id="CLU_002755_1_2_5"/>
<dbReference type="RefSeq" id="WP_012040272.1">
    <property type="nucleotide sequence ID" value="NC_009484.1"/>
</dbReference>
<dbReference type="KEGG" id="acr:Acry_2735"/>
<dbReference type="InterPro" id="IPR001036">
    <property type="entry name" value="Acrflvin-R"/>
</dbReference>
<dbReference type="GO" id="GO:0042910">
    <property type="term" value="F:xenobiotic transmembrane transporter activity"/>
    <property type="evidence" value="ECO:0007669"/>
    <property type="project" value="TreeGrafter"/>
</dbReference>
<dbReference type="Gene3D" id="1.20.1640.10">
    <property type="entry name" value="Multidrug efflux transporter AcrB transmembrane domain"/>
    <property type="match status" value="2"/>
</dbReference>
<feature type="transmembrane region" description="Helical" evidence="1">
    <location>
        <begin position="964"/>
        <end position="985"/>
    </location>
</feature>
<feature type="transmembrane region" description="Helical" evidence="1">
    <location>
        <begin position="364"/>
        <end position="386"/>
    </location>
</feature>
<feature type="transmembrane region" description="Helical" evidence="1">
    <location>
        <begin position="997"/>
        <end position="1018"/>
    </location>
</feature>
<dbReference type="Proteomes" id="UP000000245">
    <property type="component" value="Chromosome"/>
</dbReference>
<keyword evidence="1" id="KW-0472">Membrane</keyword>
<dbReference type="STRING" id="349163.Acry_2735"/>
<evidence type="ECO:0000256" key="1">
    <source>
        <dbReference type="SAM" id="Phobius"/>
    </source>
</evidence>
<name>A5G244_ACICJ</name>
<dbReference type="Gene3D" id="3.30.70.1440">
    <property type="entry name" value="Multidrug efflux transporter AcrB pore domain"/>
    <property type="match status" value="1"/>
</dbReference>
<feature type="transmembrane region" description="Helical" evidence="1">
    <location>
        <begin position="475"/>
        <end position="500"/>
    </location>
</feature>
<sequence>MLLSAIVRAALRYRLVVVLLVGGLAAIQIARLPGARYDVFPEFTAPTVVIETATPGFSALQTEQLVTDRLERRLTGLPGLARMRSTSEAGLSVVHLVFHGGTDPFGDRQRVAGRLAELGGALPAGIVPRLAPMQSSTGTALEIGLYPTGHMSLERLTAIAETEVRPALLAVPGVANIVMFGARPPQFDVAVRPRRLLATGFTLAAVARAAHAASAVLGAGFIDSGAQRLVLAPEGQARNAAALAASWLGARDGVPVSLGDVAHVRIAAPPRFGAALIHDRQGLLLLVSSLYGANTLKVANQAAHVIARLTPGLRAEGVGVDPRAFTPAAFIRVALLDLGHVLLIGAALILLVLLVALRDWRAALISFVAIPVSLLAAVGVITALGITLNTMALAGLAIALGELVDDAVVDVENITRRLRENRAAAAPAPRLLVILRASLEVRSAIVFASAAVVVAFTPVIALGGVAGRLFAPLGIAYIAAIAASLMVALVVTPALAALLLGRGDDGRAHTPPIVLLQPAYRRALAGLERWGRLAAVLAVAVAAVAAVSAPLLQARFLPRFRENDVIVHYLAAPGMSIDAMLAIGRQVVGTIEHLPEVASAVMHIGRASMSNGHAGVNKAEIDITLSRTGNRHAARSTQRILAAVDGIQGLTWWSHTFLSERIDESLAGVTAPVTVSVYGPNLARIDVAAQRIAAAARHLPGVRAASLAATQAEPTLSVTLDRAAMLRYGVTARAALAALRIAYAGTVVGHVYRGTLVEPVVVTLPKALRREPASVGDLPVAASGGMVVPLRRIAQIGQTRGPAQILHDDGRRVQVVTVQTAHGRSAAVVAALRRRIAGLGLGAGIYVQYGGTAIAGGAARRSLVVHAGMALGVILALIALALRDARAVALIVGILPVAFAGGVAAVWIFLAGHLGLGAMVGLATLFGLTLRNGLLLLIHMRRLVLEHGMDWSAATARAAAADRLPAIVITASVTALGLLPLAIAAGSPGDAIEGPMAIVILGGLLTATLLSLFVLPVLAPRLARFRPPADDGLG</sequence>
<keyword evidence="1" id="KW-1133">Transmembrane helix</keyword>
<dbReference type="Gene3D" id="3.30.70.1320">
    <property type="entry name" value="Multidrug efflux transporter AcrB pore domain like"/>
    <property type="match status" value="1"/>
</dbReference>
<dbReference type="Gene3D" id="3.30.2090.10">
    <property type="entry name" value="Multidrug efflux transporter AcrB TolC docking domain, DN and DC subdomains"/>
    <property type="match status" value="2"/>
</dbReference>
<dbReference type="EMBL" id="CP000697">
    <property type="protein sequence ID" value="ABQ31926.1"/>
    <property type="molecule type" value="Genomic_DNA"/>
</dbReference>